<dbReference type="NCBIfam" id="TIGR01024">
    <property type="entry name" value="rplS_bact"/>
    <property type="match status" value="1"/>
</dbReference>
<sequence length="177" mass="19628">MNMLTKTTKSIVDEQLNNNLPRFTSGDTIRVSVKIKEGDKYRIQAFEGVVIKTQGSGITFSVCVRKNSNGVFVERTFPVHSPIIDSIDVLKRGRVRRARIYYIRKLSGKAARIKEIIVSKDKKNAEKTEFVKKSARLAATKPTSTKSTKSAPSTAAKPSTNAKPGNDKPKEVETKSE</sequence>
<dbReference type="InterPro" id="IPR018257">
    <property type="entry name" value="Ribosomal_bL19_CS"/>
</dbReference>
<evidence type="ECO:0000256" key="2">
    <source>
        <dbReference type="ARBA" id="ARBA00005781"/>
    </source>
</evidence>
<evidence type="ECO:0000256" key="8">
    <source>
        <dbReference type="SAM" id="MobiDB-lite"/>
    </source>
</evidence>
<evidence type="ECO:0000256" key="7">
    <source>
        <dbReference type="RuleBase" id="RU000559"/>
    </source>
</evidence>
<evidence type="ECO:0000313" key="9">
    <source>
        <dbReference type="EMBL" id="ASP28521.1"/>
    </source>
</evidence>
<dbReference type="PANTHER" id="PTHR15680:SF9">
    <property type="entry name" value="LARGE RIBOSOMAL SUBUNIT PROTEIN BL19M"/>
    <property type="match status" value="1"/>
</dbReference>
<reference evidence="9 10" key="1">
    <citation type="submission" date="2017-07" db="EMBL/GenBank/DDBJ databases">
        <title>Complete genome sequence of Spiroplasma corruscae EC-1 (DSM 19793).</title>
        <authorList>
            <person name="Tsai Y.-M."/>
            <person name="Lo W.-S."/>
            <person name="Kuo C.-H."/>
        </authorList>
    </citation>
    <scope>NUCLEOTIDE SEQUENCE [LARGE SCALE GENOMIC DNA]</scope>
    <source>
        <strain evidence="9 10">EC-1</strain>
    </source>
</reference>
<feature type="region of interest" description="Disordered" evidence="8">
    <location>
        <begin position="124"/>
        <end position="177"/>
    </location>
</feature>
<evidence type="ECO:0000256" key="1">
    <source>
        <dbReference type="ARBA" id="ARBA00002349"/>
    </source>
</evidence>
<dbReference type="GO" id="GO:0003735">
    <property type="term" value="F:structural constituent of ribosome"/>
    <property type="evidence" value="ECO:0007669"/>
    <property type="project" value="InterPro"/>
</dbReference>
<dbReference type="PANTHER" id="PTHR15680">
    <property type="entry name" value="RIBOSOMAL PROTEIN L19"/>
    <property type="match status" value="1"/>
</dbReference>
<comment type="function">
    <text evidence="1 6 7">This protein is located at the 30S-50S ribosomal subunit interface and may play a role in the structure and function of the aminoacyl-tRNA binding site.</text>
</comment>
<gene>
    <name evidence="6 9" type="primary">rplS</name>
    <name evidence="9" type="ORF">SCORR_v1c07490</name>
</gene>
<keyword evidence="3 6" id="KW-0689">Ribosomal protein</keyword>
<name>A0A222EQ78_9MOLU</name>
<dbReference type="Gene3D" id="2.30.30.790">
    <property type="match status" value="1"/>
</dbReference>
<keyword evidence="10" id="KW-1185">Reference proteome</keyword>
<dbReference type="AlphaFoldDB" id="A0A222EQ78"/>
<dbReference type="KEGG" id="scou:SCORR_v1c07490"/>
<feature type="compositionally biased region" description="Low complexity" evidence="8">
    <location>
        <begin position="138"/>
        <end position="160"/>
    </location>
</feature>
<protein>
    <recommendedName>
        <fullName evidence="5 6">Large ribosomal subunit protein bL19</fullName>
    </recommendedName>
</protein>
<organism evidence="9 10">
    <name type="scientific">Spiroplasma corruscae</name>
    <dbReference type="NCBI Taxonomy" id="216934"/>
    <lineage>
        <taxon>Bacteria</taxon>
        <taxon>Bacillati</taxon>
        <taxon>Mycoplasmatota</taxon>
        <taxon>Mollicutes</taxon>
        <taxon>Entomoplasmatales</taxon>
        <taxon>Spiroplasmataceae</taxon>
        <taxon>Spiroplasma</taxon>
    </lineage>
</organism>
<dbReference type="InterPro" id="IPR038657">
    <property type="entry name" value="Ribosomal_bL19_sf"/>
</dbReference>
<dbReference type="InterPro" id="IPR001857">
    <property type="entry name" value="Ribosomal_bL19"/>
</dbReference>
<proteinExistence type="inferred from homology"/>
<dbReference type="PROSITE" id="PS01015">
    <property type="entry name" value="RIBOSOMAL_L19"/>
    <property type="match status" value="1"/>
</dbReference>
<accession>A0A222EQ78</accession>
<evidence type="ECO:0000256" key="6">
    <source>
        <dbReference type="HAMAP-Rule" id="MF_00402"/>
    </source>
</evidence>
<dbReference type="Pfam" id="PF01245">
    <property type="entry name" value="Ribosomal_L19"/>
    <property type="match status" value="1"/>
</dbReference>
<dbReference type="HAMAP" id="MF_00402">
    <property type="entry name" value="Ribosomal_bL19"/>
    <property type="match status" value="1"/>
</dbReference>
<dbReference type="SUPFAM" id="SSF50104">
    <property type="entry name" value="Translation proteins SH3-like domain"/>
    <property type="match status" value="1"/>
</dbReference>
<evidence type="ECO:0000256" key="5">
    <source>
        <dbReference type="ARBA" id="ARBA00035171"/>
    </source>
</evidence>
<dbReference type="InterPro" id="IPR008991">
    <property type="entry name" value="Translation_prot_SH3-like_sf"/>
</dbReference>
<evidence type="ECO:0000256" key="4">
    <source>
        <dbReference type="ARBA" id="ARBA00023274"/>
    </source>
</evidence>
<evidence type="ECO:0000313" key="10">
    <source>
        <dbReference type="Proteomes" id="UP000203229"/>
    </source>
</evidence>
<dbReference type="OrthoDB" id="9803541at2"/>
<dbReference type="Proteomes" id="UP000203229">
    <property type="component" value="Chromosome"/>
</dbReference>
<evidence type="ECO:0000256" key="3">
    <source>
        <dbReference type="ARBA" id="ARBA00022980"/>
    </source>
</evidence>
<dbReference type="PRINTS" id="PR00061">
    <property type="entry name" value="RIBOSOMALL19"/>
</dbReference>
<dbReference type="EMBL" id="CP022535">
    <property type="protein sequence ID" value="ASP28521.1"/>
    <property type="molecule type" value="Genomic_DNA"/>
</dbReference>
<feature type="compositionally biased region" description="Basic and acidic residues" evidence="8">
    <location>
        <begin position="165"/>
        <end position="177"/>
    </location>
</feature>
<dbReference type="GO" id="GO:0006412">
    <property type="term" value="P:translation"/>
    <property type="evidence" value="ECO:0007669"/>
    <property type="project" value="UniProtKB-UniRule"/>
</dbReference>
<comment type="similarity">
    <text evidence="2 6 7">Belongs to the bacterial ribosomal protein bL19 family.</text>
</comment>
<dbReference type="GO" id="GO:0022625">
    <property type="term" value="C:cytosolic large ribosomal subunit"/>
    <property type="evidence" value="ECO:0007669"/>
    <property type="project" value="TreeGrafter"/>
</dbReference>
<keyword evidence="4 6" id="KW-0687">Ribonucleoprotein</keyword>